<accession>A0AAW0BH66</accession>
<dbReference type="AlphaFoldDB" id="A0AAW0BH66"/>
<keyword evidence="3" id="KW-1185">Reference proteome</keyword>
<sequence length="124" mass="14621">MLSNSDRRRIQRSLARFSRAQREFLQDVQDDYDRRVDMYGGVRMMPFLSEVVSYWLDHWPSKKWEITLNPHDLFSVYYIRYLHQRIHASLSLDPFSRPTAPPPTPIPTVPSLPQMEDPITSSAV</sequence>
<organism evidence="2 3">
    <name type="scientific">Paramarasmius palmivorus</name>
    <dbReference type="NCBI Taxonomy" id="297713"/>
    <lineage>
        <taxon>Eukaryota</taxon>
        <taxon>Fungi</taxon>
        <taxon>Dikarya</taxon>
        <taxon>Basidiomycota</taxon>
        <taxon>Agaricomycotina</taxon>
        <taxon>Agaricomycetes</taxon>
        <taxon>Agaricomycetidae</taxon>
        <taxon>Agaricales</taxon>
        <taxon>Marasmiineae</taxon>
        <taxon>Marasmiaceae</taxon>
        <taxon>Paramarasmius</taxon>
    </lineage>
</organism>
<dbReference type="Proteomes" id="UP001383192">
    <property type="component" value="Unassembled WGS sequence"/>
</dbReference>
<comment type="caution">
    <text evidence="2">The sequence shown here is derived from an EMBL/GenBank/DDBJ whole genome shotgun (WGS) entry which is preliminary data.</text>
</comment>
<dbReference type="EMBL" id="JAYKXP010000114">
    <property type="protein sequence ID" value="KAK7025441.1"/>
    <property type="molecule type" value="Genomic_DNA"/>
</dbReference>
<gene>
    <name evidence="2" type="ORF">VNI00_015969</name>
</gene>
<reference evidence="2 3" key="1">
    <citation type="submission" date="2024-01" db="EMBL/GenBank/DDBJ databases">
        <title>A draft genome for a cacao thread blight-causing isolate of Paramarasmius palmivorus.</title>
        <authorList>
            <person name="Baruah I.K."/>
            <person name="Bukari Y."/>
            <person name="Amoako-Attah I."/>
            <person name="Meinhardt L.W."/>
            <person name="Bailey B.A."/>
            <person name="Cohen S.P."/>
        </authorList>
    </citation>
    <scope>NUCLEOTIDE SEQUENCE [LARGE SCALE GENOMIC DNA]</scope>
    <source>
        <strain evidence="2 3">GH-12</strain>
    </source>
</reference>
<evidence type="ECO:0000313" key="3">
    <source>
        <dbReference type="Proteomes" id="UP001383192"/>
    </source>
</evidence>
<name>A0AAW0BH66_9AGAR</name>
<evidence type="ECO:0000256" key="1">
    <source>
        <dbReference type="SAM" id="MobiDB-lite"/>
    </source>
</evidence>
<protein>
    <submittedName>
        <fullName evidence="2">Uncharacterized protein</fullName>
    </submittedName>
</protein>
<evidence type="ECO:0000313" key="2">
    <source>
        <dbReference type="EMBL" id="KAK7025441.1"/>
    </source>
</evidence>
<feature type="compositionally biased region" description="Pro residues" evidence="1">
    <location>
        <begin position="99"/>
        <end position="110"/>
    </location>
</feature>
<proteinExistence type="predicted"/>
<feature type="region of interest" description="Disordered" evidence="1">
    <location>
        <begin position="93"/>
        <end position="124"/>
    </location>
</feature>